<evidence type="ECO:0000313" key="5">
    <source>
        <dbReference type="EMBL" id="MFB9679907.1"/>
    </source>
</evidence>
<protein>
    <submittedName>
        <fullName evidence="5">Glycosyltransferase family 4 protein</fullName>
    </submittedName>
</protein>
<evidence type="ECO:0000313" key="6">
    <source>
        <dbReference type="Proteomes" id="UP001589610"/>
    </source>
</evidence>
<dbReference type="Gene3D" id="3.40.50.2000">
    <property type="entry name" value="Glycogen Phosphorylase B"/>
    <property type="match status" value="2"/>
</dbReference>
<feature type="domain" description="Glycosyltransferase subfamily 4-like N-terminal" evidence="4">
    <location>
        <begin position="31"/>
        <end position="172"/>
    </location>
</feature>
<dbReference type="EMBL" id="JBHMBS010000019">
    <property type="protein sequence ID" value="MFB9679907.1"/>
    <property type="molecule type" value="Genomic_DNA"/>
</dbReference>
<dbReference type="Pfam" id="PF13439">
    <property type="entry name" value="Glyco_transf_4"/>
    <property type="match status" value="1"/>
</dbReference>
<dbReference type="RefSeq" id="WP_386161125.1">
    <property type="nucleotide sequence ID" value="NZ_JBHMBS010000019.1"/>
</dbReference>
<dbReference type="CDD" id="cd03802">
    <property type="entry name" value="GT4_AviGT4-like"/>
    <property type="match status" value="1"/>
</dbReference>
<evidence type="ECO:0000259" key="4">
    <source>
        <dbReference type="Pfam" id="PF13439"/>
    </source>
</evidence>
<dbReference type="Pfam" id="PF13692">
    <property type="entry name" value="Glyco_trans_1_4"/>
    <property type="match status" value="1"/>
</dbReference>
<gene>
    <name evidence="5" type="ORF">ACFFRH_30875</name>
</gene>
<dbReference type="PANTHER" id="PTHR12526:SF595">
    <property type="entry name" value="BLL5217 PROTEIN"/>
    <property type="match status" value="1"/>
</dbReference>
<feature type="compositionally biased region" description="Basic and acidic residues" evidence="3">
    <location>
        <begin position="356"/>
        <end position="370"/>
    </location>
</feature>
<reference evidence="5 6" key="1">
    <citation type="submission" date="2024-09" db="EMBL/GenBank/DDBJ databases">
        <authorList>
            <person name="Sun Q."/>
            <person name="Mori K."/>
        </authorList>
    </citation>
    <scope>NUCLEOTIDE SEQUENCE [LARGE SCALE GENOMIC DNA]</scope>
    <source>
        <strain evidence="5 6">JCM 3028</strain>
    </source>
</reference>
<sequence length="376" mass="40821">MVSSRNVPGWSEGMRILMVAPPWYDVPPQGYGGIESMVAGLVAGLTRRGHEITLIGAGRAGTSARFLSTYGRAPSERIGEPLPEVLHAAKAYAMTSKLVVDVIHDHTLAGPLTAPAQAVPTVITCHGEVGGEFGEYYRVLGSAVSMVAISEAQRRVAPDLNWAGVVHNAVDVTAFPFRERKEDWVLWLGRFNEDKGAHLAIDAARAAGRRILLAGKLTEKIEYDYFDEYVRPRLGPDAQYVGEADTARKHELLAAARCLIFPIVWEEPFGMVMIEAMACGTPVVALCRGAVPEVVVDGVTGFIRSDPAELPAAVEATDALDPRACRSRVERFFGVEVMARAYEAIYRRTIAGLPRRAKEDPGRNAGESRDLAMPVN</sequence>
<evidence type="ECO:0000256" key="3">
    <source>
        <dbReference type="SAM" id="MobiDB-lite"/>
    </source>
</evidence>
<dbReference type="PANTHER" id="PTHR12526">
    <property type="entry name" value="GLYCOSYLTRANSFERASE"/>
    <property type="match status" value="1"/>
</dbReference>
<proteinExistence type="predicted"/>
<keyword evidence="1" id="KW-0328">Glycosyltransferase</keyword>
<dbReference type="SUPFAM" id="SSF53756">
    <property type="entry name" value="UDP-Glycosyltransferase/glycogen phosphorylase"/>
    <property type="match status" value="1"/>
</dbReference>
<comment type="caution">
    <text evidence="5">The sequence shown here is derived from an EMBL/GenBank/DDBJ whole genome shotgun (WGS) entry which is preliminary data.</text>
</comment>
<keyword evidence="2" id="KW-0808">Transferase</keyword>
<evidence type="ECO:0000256" key="1">
    <source>
        <dbReference type="ARBA" id="ARBA00022676"/>
    </source>
</evidence>
<dbReference type="Proteomes" id="UP001589610">
    <property type="component" value="Unassembled WGS sequence"/>
</dbReference>
<organism evidence="5 6">
    <name type="scientific">Streptosporangium vulgare</name>
    <dbReference type="NCBI Taxonomy" id="46190"/>
    <lineage>
        <taxon>Bacteria</taxon>
        <taxon>Bacillati</taxon>
        <taxon>Actinomycetota</taxon>
        <taxon>Actinomycetes</taxon>
        <taxon>Streptosporangiales</taxon>
        <taxon>Streptosporangiaceae</taxon>
        <taxon>Streptosporangium</taxon>
    </lineage>
</organism>
<feature type="region of interest" description="Disordered" evidence="3">
    <location>
        <begin position="356"/>
        <end position="376"/>
    </location>
</feature>
<dbReference type="InterPro" id="IPR028098">
    <property type="entry name" value="Glyco_trans_4-like_N"/>
</dbReference>
<keyword evidence="6" id="KW-1185">Reference proteome</keyword>
<name>A0ABV5TLL5_9ACTN</name>
<accession>A0ABV5TLL5</accession>
<evidence type="ECO:0000256" key="2">
    <source>
        <dbReference type="ARBA" id="ARBA00022679"/>
    </source>
</evidence>